<dbReference type="Pfam" id="PF01237">
    <property type="entry name" value="Oxysterol_BP"/>
    <property type="match status" value="1"/>
</dbReference>
<feature type="transmembrane region" description="Helical" evidence="8">
    <location>
        <begin position="909"/>
        <end position="926"/>
    </location>
</feature>
<dbReference type="GO" id="GO:0015485">
    <property type="term" value="F:cholesterol binding"/>
    <property type="evidence" value="ECO:0007669"/>
    <property type="project" value="TreeGrafter"/>
</dbReference>
<evidence type="ECO:0000256" key="4">
    <source>
        <dbReference type="ARBA" id="ARBA00023121"/>
    </source>
</evidence>
<dbReference type="SUPFAM" id="SSF50729">
    <property type="entry name" value="PH domain-like"/>
    <property type="match status" value="1"/>
</dbReference>
<keyword evidence="11" id="KW-1185">Reference proteome</keyword>
<gene>
    <name evidence="10" type="ORF">PMEA_00032529</name>
</gene>
<dbReference type="Gene3D" id="3.30.70.3490">
    <property type="match status" value="1"/>
</dbReference>
<comment type="similarity">
    <text evidence="1 5">Belongs to the OSBP family.</text>
</comment>
<evidence type="ECO:0000256" key="5">
    <source>
        <dbReference type="RuleBase" id="RU003844"/>
    </source>
</evidence>
<keyword evidence="4" id="KW-0446">Lipid-binding</keyword>
<dbReference type="Proteomes" id="UP001159428">
    <property type="component" value="Unassembled WGS sequence"/>
</dbReference>
<dbReference type="GO" id="GO:0005829">
    <property type="term" value="C:cytosol"/>
    <property type="evidence" value="ECO:0007669"/>
    <property type="project" value="TreeGrafter"/>
</dbReference>
<dbReference type="Gene3D" id="2.30.29.30">
    <property type="entry name" value="Pleckstrin-homology domain (PH domain)/Phosphotyrosine-binding domain (PTB)"/>
    <property type="match status" value="1"/>
</dbReference>
<organism evidence="10 11">
    <name type="scientific">Pocillopora meandrina</name>
    <dbReference type="NCBI Taxonomy" id="46732"/>
    <lineage>
        <taxon>Eukaryota</taxon>
        <taxon>Metazoa</taxon>
        <taxon>Cnidaria</taxon>
        <taxon>Anthozoa</taxon>
        <taxon>Hexacorallia</taxon>
        <taxon>Scleractinia</taxon>
        <taxon>Astrocoeniina</taxon>
        <taxon>Pocilloporidae</taxon>
        <taxon>Pocillopora</taxon>
    </lineage>
</organism>
<evidence type="ECO:0000256" key="2">
    <source>
        <dbReference type="ARBA" id="ARBA00022448"/>
    </source>
</evidence>
<sequence length="928" mass="105466">MDLNDSTQFTPTIRASDDNPFEFEQESGLTELVTTGMSGHDTDSSAESDSSEIEDSLAAGFVPIHHADTALLLGSLSRGKSNIENGEEDRSTQSSPLAQDEGEGSFKFDGPSSRNSTPPVKLDKKDRDKERLQSLEKRLSVPDKSPLFPRKTSKESFKAMKESYRQEQKRRIKELASALKDPSVIILSSWLKVRGTLKGWQKFWCVVKPGMLLIYKSAKHGQWVGTVLLNGCEILQRPSKKEGFCFKIYHPLEHYMWATRGPKGELAGSIAQPMPKDHLILRADSESDGRCWLDALEVAQNQGYSNQKDNKGMLSELYGKDDKEDREDDSGIPAIQDQDDDSNDGMEKSDSDNELDDTIGPLGRDGEEEMEEGPVEETIYVGEKGEEYLGQAGEALEEIEDENKSILWALLKQVKPGMDLSRVTLPTFILEPRSFLDKLSDFYFHCDILSRAAREEDAYSRIKEVVRWYLSGFYKKPKGLKKPYNPILGETFRCYWGNPDGTKTYFVAEQVSHHPPVSAFYVSNRKEGYVVNCSCLAKSKFYGNSSSAILDGTATLTLLRFGEEYVMSMPYAHCKGILIGTLTMELGGVITINCEKTGYKAEIEFKLKPFWKKSGESNYVAGKIKMGKETLCRIEGKWDGEILITDLKTPVPAGEVEPLPELFWDPTPEIREQRLPRHLVEYNTQGEFESEKLWINVSDAIKVNDQEKATNEKFTLEEAQRKGHRERRENGVEWIPKLFERDPTAPNAINRWLYKYRDVRPWDPMTDLKEYENDGIIKTQYRLKAPMVRTTSLLSVQPDNKKPISKRKRPSSGRSRCSGQAKGSRRSSIDRSGASTPDPEAEHSSSIEDDDDDSSVKEGIDLAALEKAFQPLKDLQKECVQQMRAIRSDLRRHYSSHQDDLATLQFKDWLLLLMFVITQGFFHWYYRR</sequence>
<feature type="region of interest" description="Disordered" evidence="7">
    <location>
        <begin position="321"/>
        <end position="375"/>
    </location>
</feature>
<dbReference type="GO" id="GO:0032541">
    <property type="term" value="C:cortical endoplasmic reticulum"/>
    <property type="evidence" value="ECO:0007669"/>
    <property type="project" value="TreeGrafter"/>
</dbReference>
<dbReference type="GO" id="GO:0016020">
    <property type="term" value="C:membrane"/>
    <property type="evidence" value="ECO:0007669"/>
    <property type="project" value="TreeGrafter"/>
</dbReference>
<feature type="compositionally biased region" description="Acidic residues" evidence="7">
    <location>
        <begin position="366"/>
        <end position="375"/>
    </location>
</feature>
<dbReference type="InterPro" id="IPR011993">
    <property type="entry name" value="PH-like_dom_sf"/>
</dbReference>
<feature type="region of interest" description="Disordered" evidence="7">
    <location>
        <begin position="1"/>
        <end position="54"/>
    </location>
</feature>
<dbReference type="InterPro" id="IPR037239">
    <property type="entry name" value="OSBP_sf"/>
</dbReference>
<evidence type="ECO:0000256" key="3">
    <source>
        <dbReference type="ARBA" id="ARBA00023055"/>
    </source>
</evidence>
<dbReference type="PANTHER" id="PTHR10972:SF102">
    <property type="entry name" value="OXYSTEROL-BINDING PROTEIN"/>
    <property type="match status" value="1"/>
</dbReference>
<dbReference type="AlphaFoldDB" id="A0AAU9XXR3"/>
<dbReference type="Gene3D" id="2.40.160.120">
    <property type="match status" value="1"/>
</dbReference>
<feature type="domain" description="PH" evidence="9">
    <location>
        <begin position="184"/>
        <end position="301"/>
    </location>
</feature>
<dbReference type="FunFam" id="2.40.160.120:FF:000004">
    <property type="entry name" value="Oxysterol-binding protein"/>
    <property type="match status" value="1"/>
</dbReference>
<evidence type="ECO:0000313" key="10">
    <source>
        <dbReference type="EMBL" id="CAH3160525.1"/>
    </source>
</evidence>
<dbReference type="SMART" id="SM00233">
    <property type="entry name" value="PH"/>
    <property type="match status" value="1"/>
</dbReference>
<keyword evidence="3 6" id="KW-0445">Lipid transport</keyword>
<dbReference type="InterPro" id="IPR018494">
    <property type="entry name" value="Oxysterol-bd_CS"/>
</dbReference>
<feature type="compositionally biased region" description="Basic and acidic residues" evidence="7">
    <location>
        <begin position="121"/>
        <end position="136"/>
    </location>
</feature>
<dbReference type="FunFam" id="1.10.287.2720:FF:000002">
    <property type="entry name" value="Oxysterol-binding protein"/>
    <property type="match status" value="1"/>
</dbReference>
<dbReference type="FunFam" id="2.30.29.30:FF:000030">
    <property type="entry name" value="Oxysterol-binding protein"/>
    <property type="match status" value="1"/>
</dbReference>
<comment type="caution">
    <text evidence="10">The sequence shown here is derived from an EMBL/GenBank/DDBJ whole genome shotgun (WGS) entry which is preliminary data.</text>
</comment>
<evidence type="ECO:0000256" key="6">
    <source>
        <dbReference type="RuleBase" id="RU003845"/>
    </source>
</evidence>
<dbReference type="Gene3D" id="1.10.287.2720">
    <property type="match status" value="1"/>
</dbReference>
<dbReference type="InterPro" id="IPR000648">
    <property type="entry name" value="Oxysterol-bd"/>
</dbReference>
<name>A0AAU9XXR3_9CNID</name>
<proteinExistence type="inferred from homology"/>
<dbReference type="Pfam" id="PF00169">
    <property type="entry name" value="PH"/>
    <property type="match status" value="1"/>
</dbReference>
<evidence type="ECO:0000256" key="8">
    <source>
        <dbReference type="SAM" id="Phobius"/>
    </source>
</evidence>
<keyword evidence="2 6" id="KW-0813">Transport</keyword>
<dbReference type="PROSITE" id="PS50003">
    <property type="entry name" value="PH_DOMAIN"/>
    <property type="match status" value="1"/>
</dbReference>
<feature type="region of interest" description="Disordered" evidence="7">
    <location>
        <begin position="792"/>
        <end position="855"/>
    </location>
</feature>
<feature type="compositionally biased region" description="Acidic residues" evidence="7">
    <location>
        <begin position="44"/>
        <end position="54"/>
    </location>
</feature>
<dbReference type="SUPFAM" id="SSF144000">
    <property type="entry name" value="Oxysterol-binding protein-like"/>
    <property type="match status" value="1"/>
</dbReference>
<evidence type="ECO:0000256" key="7">
    <source>
        <dbReference type="SAM" id="MobiDB-lite"/>
    </source>
</evidence>
<reference evidence="10 11" key="1">
    <citation type="submission" date="2022-05" db="EMBL/GenBank/DDBJ databases">
        <authorList>
            <consortium name="Genoscope - CEA"/>
            <person name="William W."/>
        </authorList>
    </citation>
    <scope>NUCLEOTIDE SEQUENCE [LARGE SCALE GENOMIC DNA]</scope>
</reference>
<accession>A0AAU9XXR3</accession>
<dbReference type="CDD" id="cd13286">
    <property type="entry name" value="PH_OPR5_ORP8"/>
    <property type="match status" value="1"/>
</dbReference>
<keyword evidence="8" id="KW-0472">Membrane</keyword>
<feature type="compositionally biased region" description="Polar residues" evidence="7">
    <location>
        <begin position="1"/>
        <end position="13"/>
    </location>
</feature>
<feature type="region of interest" description="Disordered" evidence="7">
    <location>
        <begin position="81"/>
        <end position="136"/>
    </location>
</feature>
<keyword evidence="8" id="KW-1133">Transmembrane helix</keyword>
<keyword evidence="8" id="KW-0812">Transmembrane</keyword>
<dbReference type="PROSITE" id="PS01013">
    <property type="entry name" value="OSBP"/>
    <property type="match status" value="1"/>
</dbReference>
<protein>
    <recommendedName>
        <fullName evidence="6">Oxysterol-binding protein</fullName>
    </recommendedName>
</protein>
<evidence type="ECO:0000256" key="1">
    <source>
        <dbReference type="ARBA" id="ARBA00008842"/>
    </source>
</evidence>
<dbReference type="GO" id="GO:0006869">
    <property type="term" value="P:lipid transport"/>
    <property type="evidence" value="ECO:0007669"/>
    <property type="project" value="UniProtKB-KW"/>
</dbReference>
<dbReference type="PANTHER" id="PTHR10972">
    <property type="entry name" value="OXYSTEROL-BINDING PROTEIN-RELATED"/>
    <property type="match status" value="1"/>
</dbReference>
<dbReference type="EMBL" id="CALNXJ010000076">
    <property type="protein sequence ID" value="CAH3160525.1"/>
    <property type="molecule type" value="Genomic_DNA"/>
</dbReference>
<evidence type="ECO:0000259" key="9">
    <source>
        <dbReference type="PROSITE" id="PS50003"/>
    </source>
</evidence>
<evidence type="ECO:0000313" key="11">
    <source>
        <dbReference type="Proteomes" id="UP001159428"/>
    </source>
</evidence>
<dbReference type="InterPro" id="IPR001849">
    <property type="entry name" value="PH_domain"/>
</dbReference>